<evidence type="ECO:0000256" key="1">
    <source>
        <dbReference type="ARBA" id="ARBA00022490"/>
    </source>
</evidence>
<dbReference type="InterPro" id="IPR002676">
    <property type="entry name" value="RimM_N"/>
</dbReference>
<comment type="subcellular location">
    <subcellularLocation>
        <location evidence="5">Cytoplasm</location>
    </subcellularLocation>
</comment>
<dbReference type="PANTHER" id="PTHR33692:SF1">
    <property type="entry name" value="RIBOSOME MATURATION FACTOR RIMM"/>
    <property type="match status" value="1"/>
</dbReference>
<feature type="domain" description="RimM N-terminal" evidence="6">
    <location>
        <begin position="27"/>
        <end position="108"/>
    </location>
</feature>
<protein>
    <recommendedName>
        <fullName evidence="5">Ribosome maturation factor RimM</fullName>
    </recommendedName>
</protein>
<proteinExistence type="inferred from homology"/>
<accession>E8T515</accession>
<evidence type="ECO:0000256" key="5">
    <source>
        <dbReference type="HAMAP-Rule" id="MF_00014"/>
    </source>
</evidence>
<dbReference type="NCBIfam" id="TIGR02273">
    <property type="entry name" value="16S_RimM"/>
    <property type="match status" value="1"/>
</dbReference>
<keyword evidence="3 5" id="KW-0698">rRNA processing</keyword>
<dbReference type="GO" id="GO:0042274">
    <property type="term" value="P:ribosomal small subunit biogenesis"/>
    <property type="evidence" value="ECO:0007669"/>
    <property type="project" value="UniProtKB-UniRule"/>
</dbReference>
<keyword evidence="1 5" id="KW-0963">Cytoplasm</keyword>
<comment type="domain">
    <text evidence="5">The PRC barrel domain binds ribosomal protein uS19.</text>
</comment>
<dbReference type="SUPFAM" id="SSF50447">
    <property type="entry name" value="Translation proteins"/>
    <property type="match status" value="1"/>
</dbReference>
<comment type="similarity">
    <text evidence="5">Belongs to the RimM family.</text>
</comment>
<comment type="function">
    <text evidence="5">An accessory protein needed during the final step in the assembly of 30S ribosomal subunit, possibly for assembly of the head region. Essential for efficient processing of 16S rRNA. May be needed both before and after RbfA during the maturation of 16S rRNA. It has affinity for free ribosomal 30S subunits but not for 70S ribosomes.</text>
</comment>
<dbReference type="InterPro" id="IPR009000">
    <property type="entry name" value="Transl_B-barrel_sf"/>
</dbReference>
<dbReference type="Gene3D" id="2.30.30.240">
    <property type="entry name" value="PRC-barrel domain"/>
    <property type="match status" value="1"/>
</dbReference>
<evidence type="ECO:0000256" key="4">
    <source>
        <dbReference type="ARBA" id="ARBA00023186"/>
    </source>
</evidence>
<evidence type="ECO:0000313" key="9">
    <source>
        <dbReference type="Proteomes" id="UP000006362"/>
    </source>
</evidence>
<dbReference type="AlphaFoldDB" id="E8T515"/>
<dbReference type="GO" id="GO:0006364">
    <property type="term" value="P:rRNA processing"/>
    <property type="evidence" value="ECO:0007669"/>
    <property type="project" value="UniProtKB-UniRule"/>
</dbReference>
<dbReference type="EMBL" id="CP002444">
    <property type="protein sequence ID" value="ADU97547.1"/>
    <property type="molecule type" value="Genomic_DNA"/>
</dbReference>
<dbReference type="GO" id="GO:0005737">
    <property type="term" value="C:cytoplasm"/>
    <property type="evidence" value="ECO:0007669"/>
    <property type="project" value="UniProtKB-SubCell"/>
</dbReference>
<dbReference type="PANTHER" id="PTHR33692">
    <property type="entry name" value="RIBOSOME MATURATION FACTOR RIMM"/>
    <property type="match status" value="1"/>
</dbReference>
<keyword evidence="9" id="KW-1185">Reference proteome</keyword>
<dbReference type="Pfam" id="PF01782">
    <property type="entry name" value="RimM"/>
    <property type="match status" value="1"/>
</dbReference>
<dbReference type="InterPro" id="IPR011961">
    <property type="entry name" value="RimM"/>
</dbReference>
<evidence type="ECO:0000256" key="3">
    <source>
        <dbReference type="ARBA" id="ARBA00022552"/>
    </source>
</evidence>
<dbReference type="Gene3D" id="2.40.30.60">
    <property type="entry name" value="RimM"/>
    <property type="match status" value="1"/>
</dbReference>
<dbReference type="eggNOG" id="COG0806">
    <property type="taxonomic scope" value="Bacteria"/>
</dbReference>
<evidence type="ECO:0000256" key="2">
    <source>
        <dbReference type="ARBA" id="ARBA00022517"/>
    </source>
</evidence>
<dbReference type="RefSeq" id="WP_013538332.1">
    <property type="nucleotide sequence ID" value="NC_014926.1"/>
</dbReference>
<dbReference type="InterPro" id="IPR056792">
    <property type="entry name" value="PRC_RimM"/>
</dbReference>
<dbReference type="KEGG" id="tam:Theam_1590"/>
<keyword evidence="4 5" id="KW-0143">Chaperone</keyword>
<evidence type="ECO:0000259" key="6">
    <source>
        <dbReference type="Pfam" id="PF01782"/>
    </source>
</evidence>
<reference evidence="8" key="1">
    <citation type="submission" date="2011-01" db="EMBL/GenBank/DDBJ databases">
        <title>Complete sequence of chromosome of Thermovibrio ammonificans HB-1.</title>
        <authorList>
            <consortium name="US DOE Joint Genome Institute"/>
            <person name="Lucas S."/>
            <person name="Copeland A."/>
            <person name="Lapidus A."/>
            <person name="Cheng J.-F."/>
            <person name="Goodwin L."/>
            <person name="Pitluck S."/>
            <person name="Davenport K."/>
            <person name="Detter J.C."/>
            <person name="Han C."/>
            <person name="Tapia R."/>
            <person name="Land M."/>
            <person name="Hauser L."/>
            <person name="Kyrpides N."/>
            <person name="Ivanova N."/>
            <person name="Ovchinnikova G."/>
            <person name="Vetriani C."/>
            <person name="Woyke T."/>
        </authorList>
    </citation>
    <scope>NUCLEOTIDE SEQUENCE [LARGE SCALE GENOMIC DNA]</scope>
    <source>
        <strain evidence="8">HB-1</strain>
    </source>
</reference>
<comment type="subunit">
    <text evidence="5">Binds ribosomal protein uS19.</text>
</comment>
<dbReference type="InterPro" id="IPR011033">
    <property type="entry name" value="PRC_barrel-like_sf"/>
</dbReference>
<dbReference type="HOGENOM" id="CLU_077636_0_1_0"/>
<sequence length="190" mass="21900">MKRKRTVKEILERRKMKAFNHEGEVLIGKVVGVHGLKGELKVKSESDIFERQLEAVDSLTLYRGTRKEEVTVESVKPYKDIYLIKFKEINDRSQAEETIGGELWIDENERVELEEGEFYYEELLGLKVFTEDGRELGVIKNILEQPASHILEVEKSDGKTVLIPFIEQFVKEIDLKNGKVTVSLIEGMES</sequence>
<name>E8T515_THEA1</name>
<keyword evidence="2 5" id="KW-0690">Ribosome biogenesis</keyword>
<dbReference type="InterPro" id="IPR036976">
    <property type="entry name" value="RimM_N_sf"/>
</dbReference>
<dbReference type="Pfam" id="PF24986">
    <property type="entry name" value="PRC_RimM"/>
    <property type="match status" value="1"/>
</dbReference>
<gene>
    <name evidence="5" type="primary">rimM</name>
    <name evidence="8" type="ordered locus">Theam_1590</name>
</gene>
<organism evidence="8 9">
    <name type="scientific">Thermovibrio ammonificans (strain DSM 15698 / JCM 12110 / HB-1)</name>
    <dbReference type="NCBI Taxonomy" id="648996"/>
    <lineage>
        <taxon>Bacteria</taxon>
        <taxon>Pseudomonadati</taxon>
        <taxon>Aquificota</taxon>
        <taxon>Aquificia</taxon>
        <taxon>Desulfurobacteriales</taxon>
        <taxon>Desulfurobacteriaceae</taxon>
        <taxon>Thermovibrio</taxon>
    </lineage>
</organism>
<evidence type="ECO:0000313" key="8">
    <source>
        <dbReference type="EMBL" id="ADU97547.1"/>
    </source>
</evidence>
<dbReference type="HAMAP" id="MF_00014">
    <property type="entry name" value="Ribosome_mat_RimM"/>
    <property type="match status" value="1"/>
</dbReference>
<feature type="domain" description="Ribosome maturation factor RimM PRC barrel" evidence="7">
    <location>
        <begin position="121"/>
        <end position="188"/>
    </location>
</feature>
<dbReference type="SUPFAM" id="SSF50346">
    <property type="entry name" value="PRC-barrel domain"/>
    <property type="match status" value="1"/>
</dbReference>
<dbReference type="GO" id="GO:0005840">
    <property type="term" value="C:ribosome"/>
    <property type="evidence" value="ECO:0007669"/>
    <property type="project" value="InterPro"/>
</dbReference>
<dbReference type="GO" id="GO:0043022">
    <property type="term" value="F:ribosome binding"/>
    <property type="evidence" value="ECO:0007669"/>
    <property type="project" value="InterPro"/>
</dbReference>
<dbReference type="Proteomes" id="UP000006362">
    <property type="component" value="Chromosome"/>
</dbReference>
<dbReference type="STRING" id="648996.Theam_1590"/>
<evidence type="ECO:0000259" key="7">
    <source>
        <dbReference type="Pfam" id="PF24986"/>
    </source>
</evidence>